<comment type="caution">
    <text evidence="2">The sequence shown here is derived from an EMBL/GenBank/DDBJ whole genome shotgun (WGS) entry which is preliminary data.</text>
</comment>
<organism evidence="2">
    <name type="scientific">Tanacetum cinerariifolium</name>
    <name type="common">Dalmatian daisy</name>
    <name type="synonym">Chrysanthemum cinerariifolium</name>
    <dbReference type="NCBI Taxonomy" id="118510"/>
    <lineage>
        <taxon>Eukaryota</taxon>
        <taxon>Viridiplantae</taxon>
        <taxon>Streptophyta</taxon>
        <taxon>Embryophyta</taxon>
        <taxon>Tracheophyta</taxon>
        <taxon>Spermatophyta</taxon>
        <taxon>Magnoliopsida</taxon>
        <taxon>eudicotyledons</taxon>
        <taxon>Gunneridae</taxon>
        <taxon>Pentapetalae</taxon>
        <taxon>asterids</taxon>
        <taxon>campanulids</taxon>
        <taxon>Asterales</taxon>
        <taxon>Asteraceae</taxon>
        <taxon>Asteroideae</taxon>
        <taxon>Anthemideae</taxon>
        <taxon>Anthemidinae</taxon>
        <taxon>Tanacetum</taxon>
    </lineage>
</organism>
<feature type="non-terminal residue" evidence="2">
    <location>
        <position position="1"/>
    </location>
</feature>
<keyword evidence="1" id="KW-0175">Coiled coil</keyword>
<dbReference type="AlphaFoldDB" id="A0A699VNT3"/>
<dbReference type="EMBL" id="BKCJ011464926">
    <property type="protein sequence ID" value="GFD35929.1"/>
    <property type="molecule type" value="Genomic_DNA"/>
</dbReference>
<feature type="non-terminal residue" evidence="2">
    <location>
        <position position="165"/>
    </location>
</feature>
<sequence length="165" mass="18345">SGTLSSLQHMSKDINFGDLFFNDKPSEADNDKVTAEIKVRLMVSVTIQQDMSSIPPMTSAIIDLTSRPKSPNVHQQFKTTITETTTTTTTLPLPSSQHQSTAEAMMMKHIGELEHIMANLIQENKGLEERLDKHGARLYTLEQLDIPHQVSKAVSEVVTEAVDWA</sequence>
<protein>
    <submittedName>
        <fullName evidence="2">Uncharacterized protein</fullName>
    </submittedName>
</protein>
<name>A0A699VNT3_TANCI</name>
<evidence type="ECO:0000313" key="2">
    <source>
        <dbReference type="EMBL" id="GFD35929.1"/>
    </source>
</evidence>
<proteinExistence type="predicted"/>
<evidence type="ECO:0000256" key="1">
    <source>
        <dbReference type="SAM" id="Coils"/>
    </source>
</evidence>
<gene>
    <name evidence="2" type="ORF">Tci_907898</name>
</gene>
<accession>A0A699VNT3</accession>
<reference evidence="2" key="1">
    <citation type="journal article" date="2019" name="Sci. Rep.">
        <title>Draft genome of Tanacetum cinerariifolium, the natural source of mosquito coil.</title>
        <authorList>
            <person name="Yamashiro T."/>
            <person name="Shiraishi A."/>
            <person name="Satake H."/>
            <person name="Nakayama K."/>
        </authorList>
    </citation>
    <scope>NUCLEOTIDE SEQUENCE</scope>
</reference>
<feature type="coiled-coil region" evidence="1">
    <location>
        <begin position="110"/>
        <end position="137"/>
    </location>
</feature>